<evidence type="ECO:0000313" key="2">
    <source>
        <dbReference type="EMBL" id="TXL75393.1"/>
    </source>
</evidence>
<keyword evidence="1" id="KW-0732">Signal</keyword>
<dbReference type="AlphaFoldDB" id="A0A5C8PM60"/>
<evidence type="ECO:0000313" key="3">
    <source>
        <dbReference type="Proteomes" id="UP000321638"/>
    </source>
</evidence>
<dbReference type="OrthoDB" id="5624172at2"/>
<comment type="caution">
    <text evidence="2">The sequence shown here is derived from an EMBL/GenBank/DDBJ whole genome shotgun (WGS) entry which is preliminary data.</text>
</comment>
<dbReference type="Proteomes" id="UP000321638">
    <property type="component" value="Unassembled WGS sequence"/>
</dbReference>
<feature type="signal peptide" evidence="1">
    <location>
        <begin position="1"/>
        <end position="25"/>
    </location>
</feature>
<dbReference type="RefSeq" id="WP_147847607.1">
    <property type="nucleotide sequence ID" value="NZ_VDUZ01000014.1"/>
</dbReference>
<feature type="chain" id="PRO_5022782964" evidence="1">
    <location>
        <begin position="26"/>
        <end position="297"/>
    </location>
</feature>
<gene>
    <name evidence="2" type="ORF">FHP25_14220</name>
</gene>
<proteinExistence type="predicted"/>
<reference evidence="2 3" key="1">
    <citation type="submission" date="2019-06" db="EMBL/GenBank/DDBJ databases">
        <title>New taxonomy in bacterial strain CC-CFT640, isolated from vineyard.</title>
        <authorList>
            <person name="Lin S.-Y."/>
            <person name="Tsai C.-F."/>
            <person name="Young C.-C."/>
        </authorList>
    </citation>
    <scope>NUCLEOTIDE SEQUENCE [LARGE SCALE GENOMIC DNA]</scope>
    <source>
        <strain evidence="2 3">CC-CFT640</strain>
    </source>
</reference>
<organism evidence="2 3">
    <name type="scientific">Vineibacter terrae</name>
    <dbReference type="NCBI Taxonomy" id="2586908"/>
    <lineage>
        <taxon>Bacteria</taxon>
        <taxon>Pseudomonadati</taxon>
        <taxon>Pseudomonadota</taxon>
        <taxon>Alphaproteobacteria</taxon>
        <taxon>Hyphomicrobiales</taxon>
        <taxon>Vineibacter</taxon>
    </lineage>
</organism>
<protein>
    <submittedName>
        <fullName evidence="2">Uncharacterized protein</fullName>
    </submittedName>
</protein>
<evidence type="ECO:0000256" key="1">
    <source>
        <dbReference type="SAM" id="SignalP"/>
    </source>
</evidence>
<keyword evidence="3" id="KW-1185">Reference proteome</keyword>
<name>A0A5C8PM60_9HYPH</name>
<dbReference type="EMBL" id="VDUZ01000014">
    <property type="protein sequence ID" value="TXL75393.1"/>
    <property type="molecule type" value="Genomic_DNA"/>
</dbReference>
<accession>A0A5C8PM60</accession>
<sequence length="297" mass="30995">MIGLLCRRLLALALVLAAAVGGAQAQAPDAIWSGTSAGFDVQWTTGDIVVRRGTQPVFSARDWAQAGLAHFVDVNRDTRSARPPDCTLTRSLRIVALVGTMMSLEDGFETTCRREAHPGGMTRLLTVNLAKPGSLAQAGRDAIGRVDPDQPGRAVLLTDLFPASDVLAGLAGAPPLRDVLRRAGSTPTTLPALIEAVAYASGEGDACYSVPADLLAAFAFARLDGERIVMRLGLPGDGPCRMNLTTADMPFALPASLTPAVRKAAAGQEGFLADRAETIAAGRRTVIELQSGRGAGR</sequence>